<dbReference type="PANTHER" id="PTHR11669">
    <property type="entry name" value="REPLICATION FACTOR C / DNA POLYMERASE III GAMMA-TAU SUBUNIT"/>
    <property type="match status" value="1"/>
</dbReference>
<dbReference type="OrthoDB" id="9811073at2"/>
<proteinExistence type="predicted"/>
<reference evidence="1 2" key="1">
    <citation type="submission" date="2014-10" db="EMBL/GenBank/DDBJ databases">
        <title>Kaistella jeonii genome.</title>
        <authorList>
            <person name="Clayton J.T."/>
            <person name="Newman J.D."/>
        </authorList>
    </citation>
    <scope>NUCLEOTIDE SEQUENCE [LARGE SCALE GENOMIC DNA]</scope>
    <source>
        <strain evidence="1 2">DSM 17048</strain>
    </source>
</reference>
<protein>
    <submittedName>
        <fullName evidence="1">DNA polymerase III subunit delta</fullName>
    </submittedName>
</protein>
<gene>
    <name evidence="1" type="ORF">OA86_00205</name>
</gene>
<organism evidence="1 2">
    <name type="scientific">Kaistella jeonii</name>
    <dbReference type="NCBI Taxonomy" id="266749"/>
    <lineage>
        <taxon>Bacteria</taxon>
        <taxon>Pseudomonadati</taxon>
        <taxon>Bacteroidota</taxon>
        <taxon>Flavobacteriia</taxon>
        <taxon>Flavobacteriales</taxon>
        <taxon>Weeksellaceae</taxon>
        <taxon>Chryseobacterium group</taxon>
        <taxon>Kaistella</taxon>
    </lineage>
</organism>
<dbReference type="Pfam" id="PF13177">
    <property type="entry name" value="DNA_pol3_delta2"/>
    <property type="match status" value="1"/>
</dbReference>
<keyword evidence="2" id="KW-1185">Reference proteome</keyword>
<dbReference type="InterPro" id="IPR027417">
    <property type="entry name" value="P-loop_NTPase"/>
</dbReference>
<accession>A0A0C1FB57</accession>
<evidence type="ECO:0000313" key="2">
    <source>
        <dbReference type="Proteomes" id="UP000031473"/>
    </source>
</evidence>
<sequence length="374" mass="43428">MNWEQIVGQEKLKSLLKESISDNRVSHAQLFIGKEGYGTLPLAMAFAKEVFRKENEHSSSKVEHLNHLDLHFSFPVFKEKKGGLSDNFLEDFRTMILENPYSNGEDWNKVLNSDNKQLTIYADEIDELNKKFSLKSFEGGSKVLIVWQVDKMNISASNKFLKFLEEPPKDTLIILTAENADFILPTILSRTQLVEIPRIHDEEIEFSLLQNYKISEEKIKEIVFQAQGNWNSAQKLLLAENSDSEFEDLFVTWVREAFQVKKKPEFLKNIVFWGRNVAGWNREKQKSFLDYCAEMFRLALLQNYGNENLVYKKIDSGGFKWERFANFIHGANIEAILTEISEADYHLERNANAKIVWTDLGIKLSRYIHKSPSN</sequence>
<name>A0A0C1FB57_9FLAO</name>
<dbReference type="Gene3D" id="3.40.50.300">
    <property type="entry name" value="P-loop containing nucleotide triphosphate hydrolases"/>
    <property type="match status" value="1"/>
</dbReference>
<dbReference type="AlphaFoldDB" id="A0A0C1FB57"/>
<comment type="caution">
    <text evidence="1">The sequence shown here is derived from an EMBL/GenBank/DDBJ whole genome shotgun (WGS) entry which is preliminary data.</text>
</comment>
<dbReference type="EMBL" id="JSYL01000001">
    <property type="protein sequence ID" value="KIA90367.1"/>
    <property type="molecule type" value="Genomic_DNA"/>
</dbReference>
<dbReference type="PANTHER" id="PTHR11669:SF8">
    <property type="entry name" value="DNA POLYMERASE III SUBUNIT DELTA"/>
    <property type="match status" value="1"/>
</dbReference>
<evidence type="ECO:0000313" key="1">
    <source>
        <dbReference type="EMBL" id="KIA90367.1"/>
    </source>
</evidence>
<dbReference type="STRING" id="266749.SAMN05421876_101498"/>
<dbReference type="Proteomes" id="UP000031473">
    <property type="component" value="Unassembled WGS sequence"/>
</dbReference>
<dbReference type="SUPFAM" id="SSF52540">
    <property type="entry name" value="P-loop containing nucleoside triphosphate hydrolases"/>
    <property type="match status" value="1"/>
</dbReference>
<dbReference type="InterPro" id="IPR050238">
    <property type="entry name" value="DNA_Rep/Repair_Clamp_Loader"/>
</dbReference>
<dbReference type="RefSeq" id="WP_039347088.1">
    <property type="nucleotide sequence ID" value="NZ_FOLA01000001.1"/>
</dbReference>
<dbReference type="GO" id="GO:0006261">
    <property type="term" value="P:DNA-templated DNA replication"/>
    <property type="evidence" value="ECO:0007669"/>
    <property type="project" value="TreeGrafter"/>
</dbReference>